<keyword evidence="1" id="KW-0472">Membrane</keyword>
<name>A0A0A9DSQ5_ARUDO</name>
<keyword evidence="1" id="KW-0812">Transmembrane</keyword>
<dbReference type="AlphaFoldDB" id="A0A0A9DSQ5"/>
<evidence type="ECO:0000256" key="2">
    <source>
        <dbReference type="SAM" id="SignalP"/>
    </source>
</evidence>
<evidence type="ECO:0000256" key="1">
    <source>
        <dbReference type="SAM" id="Phobius"/>
    </source>
</evidence>
<sequence length="80" mass="9477">MTFQIFFVRAIFWIFVNAVTELTIVCDIMYTIIYEIHQGFNQAEHKQKETFIQDKWIMGTKLHTHIANGQTENMIDPRIG</sequence>
<dbReference type="EMBL" id="GBRH01211083">
    <property type="protein sequence ID" value="JAD86812.1"/>
    <property type="molecule type" value="Transcribed_RNA"/>
</dbReference>
<keyword evidence="2" id="KW-0732">Signal</keyword>
<reference evidence="3" key="2">
    <citation type="journal article" date="2015" name="Data Brief">
        <title>Shoot transcriptome of the giant reed, Arundo donax.</title>
        <authorList>
            <person name="Barrero R.A."/>
            <person name="Guerrero F.D."/>
            <person name="Moolhuijzen P."/>
            <person name="Goolsby J.A."/>
            <person name="Tidwell J."/>
            <person name="Bellgard S.E."/>
            <person name="Bellgard M.I."/>
        </authorList>
    </citation>
    <scope>NUCLEOTIDE SEQUENCE</scope>
    <source>
        <tissue evidence="3">Shoot tissue taken approximately 20 cm above the soil surface</tissue>
    </source>
</reference>
<keyword evidence="1" id="KW-1133">Transmembrane helix</keyword>
<feature type="transmembrane region" description="Helical" evidence="1">
    <location>
        <begin position="6"/>
        <end position="30"/>
    </location>
</feature>
<protein>
    <recommendedName>
        <fullName evidence="4">Secreted protein</fullName>
    </recommendedName>
</protein>
<feature type="signal peptide" evidence="2">
    <location>
        <begin position="1"/>
        <end position="18"/>
    </location>
</feature>
<evidence type="ECO:0008006" key="4">
    <source>
        <dbReference type="Google" id="ProtNLM"/>
    </source>
</evidence>
<reference evidence="3" key="1">
    <citation type="submission" date="2014-09" db="EMBL/GenBank/DDBJ databases">
        <authorList>
            <person name="Magalhaes I.L.F."/>
            <person name="Oliveira U."/>
            <person name="Santos F.R."/>
            <person name="Vidigal T.H.D.A."/>
            <person name="Brescovit A.D."/>
            <person name="Santos A.J."/>
        </authorList>
    </citation>
    <scope>NUCLEOTIDE SEQUENCE</scope>
    <source>
        <tissue evidence="3">Shoot tissue taken approximately 20 cm above the soil surface</tissue>
    </source>
</reference>
<organism evidence="3">
    <name type="scientific">Arundo donax</name>
    <name type="common">Giant reed</name>
    <name type="synonym">Donax arundinaceus</name>
    <dbReference type="NCBI Taxonomy" id="35708"/>
    <lineage>
        <taxon>Eukaryota</taxon>
        <taxon>Viridiplantae</taxon>
        <taxon>Streptophyta</taxon>
        <taxon>Embryophyta</taxon>
        <taxon>Tracheophyta</taxon>
        <taxon>Spermatophyta</taxon>
        <taxon>Magnoliopsida</taxon>
        <taxon>Liliopsida</taxon>
        <taxon>Poales</taxon>
        <taxon>Poaceae</taxon>
        <taxon>PACMAD clade</taxon>
        <taxon>Arundinoideae</taxon>
        <taxon>Arundineae</taxon>
        <taxon>Arundo</taxon>
    </lineage>
</organism>
<feature type="chain" id="PRO_5002043781" description="Secreted protein" evidence="2">
    <location>
        <begin position="19"/>
        <end position="80"/>
    </location>
</feature>
<evidence type="ECO:0000313" key="3">
    <source>
        <dbReference type="EMBL" id="JAD86812.1"/>
    </source>
</evidence>
<accession>A0A0A9DSQ5</accession>
<proteinExistence type="predicted"/>